<dbReference type="PROSITE" id="PS51779">
    <property type="entry name" value="POTRA"/>
    <property type="match status" value="1"/>
</dbReference>
<dbReference type="PANTHER" id="PTHR37820:SF1">
    <property type="entry name" value="CELL DIVISION PROTEIN FTSQ"/>
    <property type="match status" value="1"/>
</dbReference>
<feature type="transmembrane region" description="Helical" evidence="8">
    <location>
        <begin position="50"/>
        <end position="68"/>
    </location>
</feature>
<protein>
    <recommendedName>
        <fullName evidence="8">Cell division protein DivIB</fullName>
    </recommendedName>
</protein>
<keyword evidence="3 8" id="KW-0132">Cell division</keyword>
<evidence type="ECO:0000256" key="7">
    <source>
        <dbReference type="ARBA" id="ARBA00023306"/>
    </source>
</evidence>
<reference evidence="10 11" key="1">
    <citation type="submission" date="2016-10" db="EMBL/GenBank/DDBJ databases">
        <authorList>
            <person name="Varghese N."/>
            <person name="Submissions S."/>
        </authorList>
    </citation>
    <scope>NUCLEOTIDE SEQUENCE [LARGE SCALE GENOMIC DNA]</scope>
    <source>
        <strain evidence="10 11">WC1T17</strain>
    </source>
</reference>
<proteinExistence type="inferred from homology"/>
<name>A0ABY1AAV3_9LACO</name>
<keyword evidence="5 8" id="KW-1133">Transmembrane helix</keyword>
<keyword evidence="7 8" id="KW-0131">Cell cycle</keyword>
<evidence type="ECO:0000256" key="6">
    <source>
        <dbReference type="ARBA" id="ARBA00023136"/>
    </source>
</evidence>
<keyword evidence="2 8" id="KW-1003">Cell membrane</keyword>
<evidence type="ECO:0000256" key="5">
    <source>
        <dbReference type="ARBA" id="ARBA00022989"/>
    </source>
</evidence>
<evidence type="ECO:0000256" key="4">
    <source>
        <dbReference type="ARBA" id="ARBA00022692"/>
    </source>
</evidence>
<dbReference type="InterPro" id="IPR034746">
    <property type="entry name" value="POTRA"/>
</dbReference>
<dbReference type="Pfam" id="PF08478">
    <property type="entry name" value="POTRA_1"/>
    <property type="match status" value="1"/>
</dbReference>
<comment type="similarity">
    <text evidence="8">Belongs to the FtsQ/DivIB family. DivIB subfamily.</text>
</comment>
<comment type="subcellular location">
    <subcellularLocation>
        <location evidence="8">Cell membrane</location>
        <topology evidence="8">Single-pass type II membrane protein</topology>
    </subcellularLocation>
    <subcellularLocation>
        <location evidence="1">Membrane</location>
    </subcellularLocation>
    <text evidence="8">Localizes to the division septum.</text>
</comment>
<sequence>MNNKKSSSKLTKWRKVQAQRKKTSTSARYHPIAQVPQTMQLQKKRLLRKTVPLLLFFFITGLISFYLSSPQSRLEQVKVTGCDYQTRKEIIQQSGLKYYSSIPLLKINEEKLIQKLKHKIPSLKAVNFNFKGNRLTIEVKEYATIAYFEKNNQYYRITQSGLMNQTGTSKMTGVYPVIIGDCKKSQLKQLSKQLAEIDSKIENCISEIHFTPTKVDPDKLHLYMNDGNEVLAQISTLAKKMNYYPQYTAKMNFKGIIDLEVGAYAYPKN</sequence>
<gene>
    <name evidence="8" type="primary">divIB</name>
    <name evidence="10" type="ORF">SAMN05216431_104149</name>
</gene>
<comment type="caution">
    <text evidence="10">The sequence shown here is derived from an EMBL/GenBank/DDBJ whole genome shotgun (WGS) entry which is preliminary data.</text>
</comment>
<dbReference type="InterPro" id="IPR026580">
    <property type="entry name" value="DivIB"/>
</dbReference>
<dbReference type="Pfam" id="PF03799">
    <property type="entry name" value="FtsQ_DivIB_C"/>
    <property type="match status" value="1"/>
</dbReference>
<feature type="domain" description="POTRA" evidence="9">
    <location>
        <begin position="72"/>
        <end position="142"/>
    </location>
</feature>
<evidence type="ECO:0000256" key="1">
    <source>
        <dbReference type="ARBA" id="ARBA00004370"/>
    </source>
</evidence>
<dbReference type="InterPro" id="IPR050487">
    <property type="entry name" value="FtsQ_DivIB"/>
</dbReference>
<accession>A0ABY1AAV3</accession>
<organism evidence="10 11">
    <name type="scientific">Ligilactobacillus ruminis</name>
    <dbReference type="NCBI Taxonomy" id="1623"/>
    <lineage>
        <taxon>Bacteria</taxon>
        <taxon>Bacillati</taxon>
        <taxon>Bacillota</taxon>
        <taxon>Bacilli</taxon>
        <taxon>Lactobacillales</taxon>
        <taxon>Lactobacillaceae</taxon>
        <taxon>Ligilactobacillus</taxon>
    </lineage>
</organism>
<evidence type="ECO:0000313" key="11">
    <source>
        <dbReference type="Proteomes" id="UP000182089"/>
    </source>
</evidence>
<dbReference type="HAMAP" id="MF_00912">
    <property type="entry name" value="DivIB"/>
    <property type="match status" value="1"/>
</dbReference>
<dbReference type="InterPro" id="IPR013685">
    <property type="entry name" value="POTRA_FtsQ_type"/>
</dbReference>
<dbReference type="Proteomes" id="UP000182089">
    <property type="component" value="Unassembled WGS sequence"/>
</dbReference>
<dbReference type="PANTHER" id="PTHR37820">
    <property type="entry name" value="CELL DIVISION PROTEIN DIVIB"/>
    <property type="match status" value="1"/>
</dbReference>
<evidence type="ECO:0000256" key="2">
    <source>
        <dbReference type="ARBA" id="ARBA00022475"/>
    </source>
</evidence>
<evidence type="ECO:0000256" key="8">
    <source>
        <dbReference type="HAMAP-Rule" id="MF_00912"/>
    </source>
</evidence>
<dbReference type="Gene3D" id="3.40.50.10960">
    <property type="match status" value="1"/>
</dbReference>
<comment type="function">
    <text evidence="8">Cell division protein that may be involved in stabilizing or promoting the assembly of the division complex.</text>
</comment>
<dbReference type="EMBL" id="FOCC01000004">
    <property type="protein sequence ID" value="SEM56945.1"/>
    <property type="molecule type" value="Genomic_DNA"/>
</dbReference>
<evidence type="ECO:0000259" key="9">
    <source>
        <dbReference type="PROSITE" id="PS51779"/>
    </source>
</evidence>
<keyword evidence="4 8" id="KW-0812">Transmembrane</keyword>
<dbReference type="InterPro" id="IPR005548">
    <property type="entry name" value="Cell_div_FtsQ/DivIB_C"/>
</dbReference>
<keyword evidence="6 8" id="KW-0472">Membrane</keyword>
<dbReference type="GO" id="GO:0051301">
    <property type="term" value="P:cell division"/>
    <property type="evidence" value="ECO:0007669"/>
    <property type="project" value="UniProtKB-KW"/>
</dbReference>
<evidence type="ECO:0000256" key="3">
    <source>
        <dbReference type="ARBA" id="ARBA00022618"/>
    </source>
</evidence>
<evidence type="ECO:0000313" key="10">
    <source>
        <dbReference type="EMBL" id="SEM56945.1"/>
    </source>
</evidence>